<dbReference type="EMBL" id="QSON01000009">
    <property type="protein sequence ID" value="RGJ01619.1"/>
    <property type="molecule type" value="Genomic_DNA"/>
</dbReference>
<dbReference type="RefSeq" id="WP_117502616.1">
    <property type="nucleotide sequence ID" value="NZ_JBDMEE010000009.1"/>
</dbReference>
<evidence type="ECO:0000313" key="5">
    <source>
        <dbReference type="EMBL" id="RGJ01619.1"/>
    </source>
</evidence>
<dbReference type="AlphaFoldDB" id="A0A374P417"/>
<keyword evidence="1" id="KW-0175">Coiled coil</keyword>
<evidence type="ECO:0000313" key="6">
    <source>
        <dbReference type="Proteomes" id="UP000261023"/>
    </source>
</evidence>
<accession>A0A374P417</accession>
<reference evidence="6 7" key="1">
    <citation type="submission" date="2018-08" db="EMBL/GenBank/DDBJ databases">
        <title>A genome reference for cultivated species of the human gut microbiota.</title>
        <authorList>
            <person name="Zou Y."/>
            <person name="Xue W."/>
            <person name="Luo G."/>
        </authorList>
    </citation>
    <scope>NUCLEOTIDE SEQUENCE [LARGE SCALE GENOMIC DNA]</scope>
    <source>
        <strain evidence="4 6">AF19-13AC</strain>
        <strain evidence="5 7">TM09-12</strain>
    </source>
</reference>
<feature type="coiled-coil region" evidence="1">
    <location>
        <begin position="36"/>
        <end position="70"/>
    </location>
</feature>
<organism evidence="5 7">
    <name type="scientific">Hungatella hathewayi</name>
    <dbReference type="NCBI Taxonomy" id="154046"/>
    <lineage>
        <taxon>Bacteria</taxon>
        <taxon>Bacillati</taxon>
        <taxon>Bacillota</taxon>
        <taxon>Clostridia</taxon>
        <taxon>Lachnospirales</taxon>
        <taxon>Lachnospiraceae</taxon>
        <taxon>Hungatella</taxon>
    </lineage>
</organism>
<evidence type="ECO:0000313" key="7">
    <source>
        <dbReference type="Proteomes" id="UP000263014"/>
    </source>
</evidence>
<evidence type="ECO:0000256" key="1">
    <source>
        <dbReference type="SAM" id="Coils"/>
    </source>
</evidence>
<evidence type="ECO:0000256" key="2">
    <source>
        <dbReference type="SAM" id="MobiDB-lite"/>
    </source>
</evidence>
<protein>
    <submittedName>
        <fullName evidence="5">Uncharacterized protein</fullName>
    </submittedName>
</protein>
<dbReference type="EMBL" id="BQNJ01000001">
    <property type="protein sequence ID" value="GKG99813.1"/>
    <property type="molecule type" value="Genomic_DNA"/>
</dbReference>
<evidence type="ECO:0000313" key="3">
    <source>
        <dbReference type="EMBL" id="GKG99813.1"/>
    </source>
</evidence>
<name>A0A374P417_9FIRM</name>
<comment type="caution">
    <text evidence="5">The sequence shown here is derived from an EMBL/GenBank/DDBJ whole genome shotgun (WGS) entry which is preliminary data.</text>
</comment>
<dbReference type="Proteomes" id="UP000261023">
    <property type="component" value="Unassembled WGS sequence"/>
</dbReference>
<dbReference type="InterPro" id="IPR046656">
    <property type="entry name" value="DUF6674"/>
</dbReference>
<dbReference type="Pfam" id="PF20379">
    <property type="entry name" value="DUF6674"/>
    <property type="match status" value="1"/>
</dbReference>
<dbReference type="Proteomes" id="UP001055091">
    <property type="component" value="Unassembled WGS sequence"/>
</dbReference>
<dbReference type="EMBL" id="QTJW01000014">
    <property type="protein sequence ID" value="RGD68759.1"/>
    <property type="molecule type" value="Genomic_DNA"/>
</dbReference>
<gene>
    <name evidence="3" type="ORF">CE91St55_17950</name>
    <name evidence="4" type="ORF">DWX31_20255</name>
    <name evidence="5" type="ORF">DXD79_19740</name>
</gene>
<proteinExistence type="predicted"/>
<evidence type="ECO:0000313" key="4">
    <source>
        <dbReference type="EMBL" id="RGD68759.1"/>
    </source>
</evidence>
<dbReference type="Proteomes" id="UP000263014">
    <property type="component" value="Unassembled WGS sequence"/>
</dbReference>
<reference evidence="3" key="2">
    <citation type="submission" date="2022-01" db="EMBL/GenBank/DDBJ databases">
        <title>Novel bile acid biosynthetic pathways are enriched in the microbiome of centenarians.</title>
        <authorList>
            <person name="Sato Y."/>
            <person name="Atarashi K."/>
            <person name="Plichta R.D."/>
            <person name="Arai Y."/>
            <person name="Sasajima S."/>
            <person name="Kearney M.S."/>
            <person name="Suda W."/>
            <person name="Takeshita K."/>
            <person name="Sasaki T."/>
            <person name="Okamoto S."/>
            <person name="Skelly N.A."/>
            <person name="Okamura Y."/>
            <person name="Vlamakis H."/>
            <person name="Li Y."/>
            <person name="Tanoue T."/>
            <person name="Takei H."/>
            <person name="Nittono H."/>
            <person name="Narushima S."/>
            <person name="Irie J."/>
            <person name="Itoh H."/>
            <person name="Moriya K."/>
            <person name="Sugiura Y."/>
            <person name="Suematsu M."/>
            <person name="Moritoki N."/>
            <person name="Shibata S."/>
            <person name="Littman R.D."/>
            <person name="Fischbach A.M."/>
            <person name="Uwamino Y."/>
            <person name="Inoue T."/>
            <person name="Honda A."/>
            <person name="Hattori M."/>
            <person name="Murai T."/>
            <person name="Xavier J.R."/>
            <person name="Hirose N."/>
            <person name="Honda K."/>
        </authorList>
    </citation>
    <scope>NUCLEOTIDE SEQUENCE</scope>
    <source>
        <strain evidence="3">CE91-St55</strain>
    </source>
</reference>
<sequence length="259" mass="28889">MSKRKHPRSVPLMEEPAVRELLEVMKQHNSPGRGDLLAMCQQIAGLEQQLNSALEELSVMRQELAQARESPVKRALQKTVAGLEKVTNGLWGRLDSLKEKVVEGCKKTLAAFRERGVSALAHTAEFLHIRPALEGISRELEKNIVFDDRALSIIEAASKEYHEAGRHLKNIVRAVQGREALHDPKGPGALARGLSLPFRQDRRLMCAMQSRTAGVLKRLEHLEQAARPPIRQTMEECAKLAKAQESKERAAPAVSREAR</sequence>
<feature type="region of interest" description="Disordered" evidence="2">
    <location>
        <begin position="240"/>
        <end position="259"/>
    </location>
</feature>